<keyword evidence="1" id="KW-1133">Transmembrane helix</keyword>
<evidence type="ECO:0008006" key="4">
    <source>
        <dbReference type="Google" id="ProtNLM"/>
    </source>
</evidence>
<keyword evidence="1" id="KW-0812">Transmembrane</keyword>
<accession>A0ABS1DKV1</accession>
<keyword evidence="3" id="KW-1185">Reference proteome</keyword>
<gene>
    <name evidence="2" type="ORF">CKO28_24450</name>
</gene>
<dbReference type="EMBL" id="NRRL01000151">
    <property type="protein sequence ID" value="MBK1671160.1"/>
    <property type="molecule type" value="Genomic_DNA"/>
</dbReference>
<keyword evidence="1" id="KW-0472">Membrane</keyword>
<dbReference type="Proteomes" id="UP001296873">
    <property type="component" value="Unassembled WGS sequence"/>
</dbReference>
<name>A0ABS1DKV1_9PROT</name>
<protein>
    <recommendedName>
        <fullName evidence="4">PH domain-containing protein</fullName>
    </recommendedName>
</protein>
<evidence type="ECO:0000313" key="2">
    <source>
        <dbReference type="EMBL" id="MBK1671160.1"/>
    </source>
</evidence>
<organism evidence="2 3">
    <name type="scientific">Rhodovibrio sodomensis</name>
    <dbReference type="NCBI Taxonomy" id="1088"/>
    <lineage>
        <taxon>Bacteria</taxon>
        <taxon>Pseudomonadati</taxon>
        <taxon>Pseudomonadota</taxon>
        <taxon>Alphaproteobacteria</taxon>
        <taxon>Rhodospirillales</taxon>
        <taxon>Rhodovibrionaceae</taxon>
        <taxon>Rhodovibrio</taxon>
    </lineage>
</organism>
<comment type="caution">
    <text evidence="2">The sequence shown here is derived from an EMBL/GenBank/DDBJ whole genome shotgun (WGS) entry which is preliminary data.</text>
</comment>
<reference evidence="2 3" key="1">
    <citation type="journal article" date="2020" name="Microorganisms">
        <title>Osmotic Adaptation and Compatible Solute Biosynthesis of Phototrophic Bacteria as Revealed from Genome Analyses.</title>
        <authorList>
            <person name="Imhoff J.F."/>
            <person name="Rahn T."/>
            <person name="Kunzel S."/>
            <person name="Keller A."/>
            <person name="Neulinger S.C."/>
        </authorList>
    </citation>
    <scope>NUCLEOTIDE SEQUENCE [LARGE SCALE GENOMIC DNA]</scope>
    <source>
        <strain evidence="2 3">DSM 9895</strain>
    </source>
</reference>
<dbReference type="RefSeq" id="WP_200343708.1">
    <property type="nucleotide sequence ID" value="NZ_NRRL01000151.1"/>
</dbReference>
<feature type="transmembrane region" description="Helical" evidence="1">
    <location>
        <begin position="38"/>
        <end position="58"/>
    </location>
</feature>
<evidence type="ECO:0000313" key="3">
    <source>
        <dbReference type="Proteomes" id="UP001296873"/>
    </source>
</evidence>
<evidence type="ECO:0000256" key="1">
    <source>
        <dbReference type="SAM" id="Phobius"/>
    </source>
</evidence>
<sequence length="199" mass="21042">MNETTRTLHYPPGTLLGDYLRTAFGVGVGASVLAANPVGWTLGLSVGGLTLLFAGFGARTAARQITRVEVRPSGISRRALATQSLAWDAVTAVRLRYYGSKRERKAEGGFYQLKLRAPGSRLTFESGLTGFDYLVWRAGAAARANALRLDTPTIVNMQAFGIDADGDLAPPPRIAAFARAVGDAAAPGPHDRAWAGELG</sequence>
<proteinExistence type="predicted"/>